<keyword evidence="4" id="KW-1185">Reference proteome</keyword>
<feature type="transmembrane region" description="Helical" evidence="1">
    <location>
        <begin position="71"/>
        <end position="91"/>
    </location>
</feature>
<name>A0A9W6PXF1_9ACTN</name>
<evidence type="ECO:0000313" key="3">
    <source>
        <dbReference type="EMBL" id="GLW64746.1"/>
    </source>
</evidence>
<protein>
    <recommendedName>
        <fullName evidence="2">T2SS protein K second SAM-like domain-containing protein</fullName>
    </recommendedName>
</protein>
<dbReference type="AlphaFoldDB" id="A0A9W6PXF1"/>
<gene>
    <name evidence="3" type="ORF">Arub01_29900</name>
</gene>
<dbReference type="RefSeq" id="WP_067915562.1">
    <property type="nucleotide sequence ID" value="NZ_BSRZ01000006.1"/>
</dbReference>
<evidence type="ECO:0000313" key="4">
    <source>
        <dbReference type="Proteomes" id="UP001165124"/>
    </source>
</evidence>
<organism evidence="3 4">
    <name type="scientific">Actinomadura rubrobrunea</name>
    <dbReference type="NCBI Taxonomy" id="115335"/>
    <lineage>
        <taxon>Bacteria</taxon>
        <taxon>Bacillati</taxon>
        <taxon>Actinomycetota</taxon>
        <taxon>Actinomycetes</taxon>
        <taxon>Streptosporangiales</taxon>
        <taxon>Thermomonosporaceae</taxon>
        <taxon>Actinomadura</taxon>
    </lineage>
</organism>
<reference evidence="3" key="1">
    <citation type="submission" date="2023-02" db="EMBL/GenBank/DDBJ databases">
        <title>Actinomadura rubrobrunea NBRC 14622.</title>
        <authorList>
            <person name="Ichikawa N."/>
            <person name="Sato H."/>
            <person name="Tonouchi N."/>
        </authorList>
    </citation>
    <scope>NUCLEOTIDE SEQUENCE</scope>
    <source>
        <strain evidence="3">NBRC 14622</strain>
    </source>
</reference>
<comment type="caution">
    <text evidence="3">The sequence shown here is derived from an EMBL/GenBank/DDBJ whole genome shotgun (WGS) entry which is preliminary data.</text>
</comment>
<evidence type="ECO:0000259" key="2">
    <source>
        <dbReference type="Pfam" id="PF03934"/>
    </source>
</evidence>
<keyword evidence="1" id="KW-0472">Membrane</keyword>
<sequence>MKRDSRVRTGLTILWALSPLLTAGLASPIIFTHVALRLRRWAHWLAAAGYLALESAVFATVEADPGTAGDVIFSIGAVVSVLGGTAHAFAVRGRVFARRDAVAFDQAQGEIRRRRELRARAHEIARRDPQTALEMRIGRPDLPRGFDDGGLVDVNHAPAHVLAQGLGITLEQAERLVEARERCDGFVSAEEAAALTGLPPSLTPRLAEYGVYLP</sequence>
<evidence type="ECO:0000256" key="1">
    <source>
        <dbReference type="SAM" id="Phobius"/>
    </source>
</evidence>
<dbReference type="EMBL" id="BSRZ01000006">
    <property type="protein sequence ID" value="GLW64746.1"/>
    <property type="molecule type" value="Genomic_DNA"/>
</dbReference>
<dbReference type="SUPFAM" id="SSF47781">
    <property type="entry name" value="RuvA domain 2-like"/>
    <property type="match status" value="1"/>
</dbReference>
<accession>A0A9W6PXF1</accession>
<keyword evidence="1" id="KW-0812">Transmembrane</keyword>
<dbReference type="Proteomes" id="UP001165124">
    <property type="component" value="Unassembled WGS sequence"/>
</dbReference>
<feature type="domain" description="T2SS protein K second SAM-like" evidence="2">
    <location>
        <begin position="152"/>
        <end position="199"/>
    </location>
</feature>
<dbReference type="Pfam" id="PF03934">
    <property type="entry name" value="T2SSK"/>
    <property type="match status" value="1"/>
</dbReference>
<dbReference type="InterPro" id="IPR010994">
    <property type="entry name" value="RuvA_2-like"/>
</dbReference>
<dbReference type="InterPro" id="IPR049179">
    <property type="entry name" value="T2SSK_SAM-like_2nd"/>
</dbReference>
<proteinExistence type="predicted"/>
<keyword evidence="1" id="KW-1133">Transmembrane helix</keyword>